<keyword evidence="3" id="KW-1185">Reference proteome</keyword>
<dbReference type="AlphaFoldDB" id="A0A518BSP6"/>
<dbReference type="EMBL" id="CP036287">
    <property type="protein sequence ID" value="QDU69997.1"/>
    <property type="molecule type" value="Genomic_DNA"/>
</dbReference>
<evidence type="ECO:0000256" key="1">
    <source>
        <dbReference type="SAM" id="SignalP"/>
    </source>
</evidence>
<dbReference type="RefSeq" id="WP_145070417.1">
    <property type="nucleotide sequence ID" value="NZ_CP036287.1"/>
</dbReference>
<dbReference type="KEGG" id="pbap:Pla133_51200"/>
<organism evidence="2 3">
    <name type="scientific">Engelhardtia mirabilis</name>
    <dbReference type="NCBI Taxonomy" id="2528011"/>
    <lineage>
        <taxon>Bacteria</taxon>
        <taxon>Pseudomonadati</taxon>
        <taxon>Planctomycetota</taxon>
        <taxon>Planctomycetia</taxon>
        <taxon>Planctomycetia incertae sedis</taxon>
        <taxon>Engelhardtia</taxon>
    </lineage>
</organism>
<protein>
    <recommendedName>
        <fullName evidence="4">Lipoprotein</fullName>
    </recommendedName>
</protein>
<dbReference type="Proteomes" id="UP000316921">
    <property type="component" value="Chromosome"/>
</dbReference>
<evidence type="ECO:0000313" key="3">
    <source>
        <dbReference type="Proteomes" id="UP000316921"/>
    </source>
</evidence>
<feature type="chain" id="PRO_5022058017" description="Lipoprotein" evidence="1">
    <location>
        <begin position="19"/>
        <end position="210"/>
    </location>
</feature>
<feature type="signal peptide" evidence="1">
    <location>
        <begin position="1"/>
        <end position="18"/>
    </location>
</feature>
<name>A0A518BSP6_9BACT</name>
<proteinExistence type="predicted"/>
<reference evidence="2 3" key="1">
    <citation type="submission" date="2019-02" db="EMBL/GenBank/DDBJ databases">
        <title>Deep-cultivation of Planctomycetes and their phenomic and genomic characterization uncovers novel biology.</title>
        <authorList>
            <person name="Wiegand S."/>
            <person name="Jogler M."/>
            <person name="Boedeker C."/>
            <person name="Pinto D."/>
            <person name="Vollmers J."/>
            <person name="Rivas-Marin E."/>
            <person name="Kohn T."/>
            <person name="Peeters S.H."/>
            <person name="Heuer A."/>
            <person name="Rast P."/>
            <person name="Oberbeckmann S."/>
            <person name="Bunk B."/>
            <person name="Jeske O."/>
            <person name="Meyerdierks A."/>
            <person name="Storesund J.E."/>
            <person name="Kallscheuer N."/>
            <person name="Luecker S."/>
            <person name="Lage O.M."/>
            <person name="Pohl T."/>
            <person name="Merkel B.J."/>
            <person name="Hornburger P."/>
            <person name="Mueller R.-W."/>
            <person name="Bruemmer F."/>
            <person name="Labrenz M."/>
            <person name="Spormann A.M."/>
            <person name="Op den Camp H."/>
            <person name="Overmann J."/>
            <person name="Amann R."/>
            <person name="Jetten M.S.M."/>
            <person name="Mascher T."/>
            <person name="Medema M.H."/>
            <person name="Devos D.P."/>
            <person name="Kaster A.-K."/>
            <person name="Ovreas L."/>
            <person name="Rohde M."/>
            <person name="Galperin M.Y."/>
            <person name="Jogler C."/>
        </authorList>
    </citation>
    <scope>NUCLEOTIDE SEQUENCE [LARGE SCALE GENOMIC DNA]</scope>
    <source>
        <strain evidence="2 3">Pla133</strain>
    </source>
</reference>
<sequence length="210" mass="22677" precursor="true">MIARVATAAVLAAGSLLAGCMAPTVPLLSHARVAPDFDTYAIARVAVLPVDGPPDADGPQGPELRALQEDFTSFVASGTPYEVIALRAFDLDELPLHSPRLDGHWSIDGLLGVAERYRVDAVLHLEITRERVYAPLAVGLYAELVSVDTGQVIWNASVELDATDEPVRKALVAYYGREDGARDGGSRWEVALSSPQRFVRFAAWQLAQQL</sequence>
<accession>A0A518BSP6</accession>
<dbReference type="PROSITE" id="PS51257">
    <property type="entry name" value="PROKAR_LIPOPROTEIN"/>
    <property type="match status" value="1"/>
</dbReference>
<keyword evidence="1" id="KW-0732">Signal</keyword>
<dbReference type="Gene3D" id="3.40.50.10610">
    <property type="entry name" value="ABC-type transport auxiliary lipoprotein component"/>
    <property type="match status" value="1"/>
</dbReference>
<gene>
    <name evidence="2" type="ORF">Pla133_51200</name>
</gene>
<evidence type="ECO:0000313" key="2">
    <source>
        <dbReference type="EMBL" id="QDU69997.1"/>
    </source>
</evidence>
<evidence type="ECO:0008006" key="4">
    <source>
        <dbReference type="Google" id="ProtNLM"/>
    </source>
</evidence>